<keyword evidence="3" id="KW-1185">Reference proteome</keyword>
<evidence type="ECO:0000313" key="3">
    <source>
        <dbReference type="Proteomes" id="UP000318053"/>
    </source>
</evidence>
<reference evidence="2 3" key="1">
    <citation type="submission" date="2019-02" db="EMBL/GenBank/DDBJ databases">
        <title>Deep-cultivation of Planctomycetes and their phenomic and genomic characterization uncovers novel biology.</title>
        <authorList>
            <person name="Wiegand S."/>
            <person name="Jogler M."/>
            <person name="Boedeker C."/>
            <person name="Pinto D."/>
            <person name="Vollmers J."/>
            <person name="Rivas-Marin E."/>
            <person name="Kohn T."/>
            <person name="Peeters S.H."/>
            <person name="Heuer A."/>
            <person name="Rast P."/>
            <person name="Oberbeckmann S."/>
            <person name="Bunk B."/>
            <person name="Jeske O."/>
            <person name="Meyerdierks A."/>
            <person name="Storesund J.E."/>
            <person name="Kallscheuer N."/>
            <person name="Luecker S."/>
            <person name="Lage O.M."/>
            <person name="Pohl T."/>
            <person name="Merkel B.J."/>
            <person name="Hornburger P."/>
            <person name="Mueller R.-W."/>
            <person name="Bruemmer F."/>
            <person name="Labrenz M."/>
            <person name="Spormann A.M."/>
            <person name="Op Den Camp H."/>
            <person name="Overmann J."/>
            <person name="Amann R."/>
            <person name="Jetten M.S.M."/>
            <person name="Mascher T."/>
            <person name="Medema M.H."/>
            <person name="Devos D.P."/>
            <person name="Kaster A.-K."/>
            <person name="Ovreas L."/>
            <person name="Rohde M."/>
            <person name="Galperin M.Y."/>
            <person name="Jogler C."/>
        </authorList>
    </citation>
    <scope>NUCLEOTIDE SEQUENCE [LARGE SCALE GENOMIC DNA]</scope>
    <source>
        <strain evidence="2 3">CA85</strain>
    </source>
</reference>
<protein>
    <submittedName>
        <fullName evidence="2">Uncharacterized protein</fullName>
    </submittedName>
</protein>
<evidence type="ECO:0000313" key="2">
    <source>
        <dbReference type="EMBL" id="TWT66359.1"/>
    </source>
</evidence>
<dbReference type="Proteomes" id="UP000318053">
    <property type="component" value="Unassembled WGS sequence"/>
</dbReference>
<dbReference type="EMBL" id="SJPK01000005">
    <property type="protein sequence ID" value="TWT66359.1"/>
    <property type="molecule type" value="Genomic_DNA"/>
</dbReference>
<gene>
    <name evidence="2" type="ORF">CA85_24530</name>
</gene>
<feature type="compositionally biased region" description="Polar residues" evidence="1">
    <location>
        <begin position="1"/>
        <end position="11"/>
    </location>
</feature>
<organism evidence="2 3">
    <name type="scientific">Allorhodopirellula solitaria</name>
    <dbReference type="NCBI Taxonomy" id="2527987"/>
    <lineage>
        <taxon>Bacteria</taxon>
        <taxon>Pseudomonadati</taxon>
        <taxon>Planctomycetota</taxon>
        <taxon>Planctomycetia</taxon>
        <taxon>Pirellulales</taxon>
        <taxon>Pirellulaceae</taxon>
        <taxon>Allorhodopirellula</taxon>
    </lineage>
</organism>
<dbReference type="AlphaFoldDB" id="A0A5C5XV35"/>
<feature type="region of interest" description="Disordered" evidence="1">
    <location>
        <begin position="1"/>
        <end position="39"/>
    </location>
</feature>
<accession>A0A5C5XV35</accession>
<evidence type="ECO:0000256" key="1">
    <source>
        <dbReference type="SAM" id="MobiDB-lite"/>
    </source>
</evidence>
<comment type="caution">
    <text evidence="2">The sequence shown here is derived from an EMBL/GenBank/DDBJ whole genome shotgun (WGS) entry which is preliminary data.</text>
</comment>
<sequence>MITDAIQSTLRGSACCGPERTGNEFQRSPPVASLAPPSGKANRYVSWIAPALVSVDKFDVTERPSGDGSYFLKPKSN</sequence>
<name>A0A5C5XV35_9BACT</name>
<proteinExistence type="predicted"/>